<dbReference type="Proteomes" id="UP000198211">
    <property type="component" value="Unassembled WGS sequence"/>
</dbReference>
<feature type="domain" description="Crinkler effector protein N-terminal" evidence="5">
    <location>
        <begin position="3"/>
        <end position="113"/>
    </location>
</feature>
<evidence type="ECO:0000256" key="3">
    <source>
        <dbReference type="ARBA" id="ARBA00022525"/>
    </source>
</evidence>
<name>A0A225WCV2_9STRA</name>
<evidence type="ECO:0000259" key="5">
    <source>
        <dbReference type="Pfam" id="PF20147"/>
    </source>
</evidence>
<dbReference type="EMBL" id="NBNE01001250">
    <property type="protein sequence ID" value="OWZ14827.1"/>
    <property type="molecule type" value="Genomic_DNA"/>
</dbReference>
<evidence type="ECO:0000256" key="1">
    <source>
        <dbReference type="ARBA" id="ARBA00004340"/>
    </source>
</evidence>
<dbReference type="InterPro" id="IPR045379">
    <property type="entry name" value="Crinkler_N"/>
</dbReference>
<evidence type="ECO:0000256" key="2">
    <source>
        <dbReference type="ARBA" id="ARBA00004613"/>
    </source>
</evidence>
<feature type="region of interest" description="Disordered" evidence="4">
    <location>
        <begin position="520"/>
        <end position="550"/>
    </location>
</feature>
<organism evidence="6 7">
    <name type="scientific">Phytophthora megakarya</name>
    <dbReference type="NCBI Taxonomy" id="4795"/>
    <lineage>
        <taxon>Eukaryota</taxon>
        <taxon>Sar</taxon>
        <taxon>Stramenopiles</taxon>
        <taxon>Oomycota</taxon>
        <taxon>Peronosporomycetes</taxon>
        <taxon>Peronosporales</taxon>
        <taxon>Peronosporaceae</taxon>
        <taxon>Phytophthora</taxon>
    </lineage>
</organism>
<reference evidence="7" key="1">
    <citation type="submission" date="2017-03" db="EMBL/GenBank/DDBJ databases">
        <title>Phytopthora megakarya and P. palmivora, two closely related causual agents of cacao black pod achieved similar genome size and gene model numbers by different mechanisms.</title>
        <authorList>
            <person name="Ali S."/>
            <person name="Shao J."/>
            <person name="Larry D.J."/>
            <person name="Kronmiller B."/>
            <person name="Shen D."/>
            <person name="Strem M.D."/>
            <person name="Melnick R.L."/>
            <person name="Guiltinan M.J."/>
            <person name="Tyler B.M."/>
            <person name="Meinhardt L.W."/>
            <person name="Bailey B.A."/>
        </authorList>
    </citation>
    <scope>NUCLEOTIDE SEQUENCE [LARGE SCALE GENOMIC DNA]</scope>
    <source>
        <strain evidence="7">zdho120</strain>
    </source>
</reference>
<dbReference type="GO" id="GO:0005576">
    <property type="term" value="C:extracellular region"/>
    <property type="evidence" value="ECO:0007669"/>
    <property type="project" value="UniProtKB-SubCell"/>
</dbReference>
<feature type="compositionally biased region" description="Polar residues" evidence="4">
    <location>
        <begin position="539"/>
        <end position="550"/>
    </location>
</feature>
<accession>A0A225WCV2</accession>
<proteinExistence type="predicted"/>
<dbReference type="AlphaFoldDB" id="A0A225WCV2"/>
<keyword evidence="3" id="KW-0964">Secreted</keyword>
<comment type="caution">
    <text evidence="6">The sequence shown here is derived from an EMBL/GenBank/DDBJ whole genome shotgun (WGS) entry which is preliminary data.</text>
</comment>
<dbReference type="InterPro" id="IPR027417">
    <property type="entry name" value="P-loop_NTPase"/>
</dbReference>
<gene>
    <name evidence="6" type="ORF">PHMEG_00011623</name>
</gene>
<dbReference type="Pfam" id="PF20147">
    <property type="entry name" value="Crinkler"/>
    <property type="match status" value="1"/>
</dbReference>
<dbReference type="SUPFAM" id="SSF52540">
    <property type="entry name" value="P-loop containing nucleoside triphosphate hydrolases"/>
    <property type="match status" value="1"/>
</dbReference>
<dbReference type="GO" id="GO:0043657">
    <property type="term" value="C:host cell"/>
    <property type="evidence" value="ECO:0007669"/>
    <property type="project" value="UniProtKB-SubCell"/>
</dbReference>
<evidence type="ECO:0000313" key="7">
    <source>
        <dbReference type="Proteomes" id="UP000198211"/>
    </source>
</evidence>
<evidence type="ECO:0000313" key="6">
    <source>
        <dbReference type="EMBL" id="OWZ14827.1"/>
    </source>
</evidence>
<sequence length="875" mass="99476">MVNVSCMIVGRVGSVFTVQLDAKKRVANLGELVVKKNLIEYEGADRFIMKAYLAKSADGGNWLKSNDPDVIAMGSGIIPGQVRKLLKDKVDLLATIGNVLRHAPEEDVVHVLLRFPRGEDIKIKEIKDNPGLTKELRFYQNVGRMIESNCEDYCASILDKIDTIYEDTANPKQFICVQGSSGMGKTQLAFALRGNGRKHARPWFYWSTSIHDDPQLIYQNFFSMAIAFDKVTYWDMLSKEPERDILQCSSSFYQSKKLWTYGFIRELLYYSAMNQRPETSCSSSFYQSKKLWTYGFIRELLYYSAMNQRSELLRLENVLFNVEQCSLSDVWAVMKLMTDEKKTLPFFILDGVAQDTDQHRGKKLPAFQRNIFRCCGLVVIVMGTDAKVTDLVNQSKSSRRTSHKWMTVISRFPPYQYIPCVDDAMQSAWERVIGEHSVVQYIAQHSRGMFARWFVNEVARLAMNETTFDLCELLDEAFYEVSYLTQTEKGFMDDQNGRYTQLMAISYSNADLDQPAIRLSDTPATTSESQRKRKRNSNDDTCQPSPNSRNTTVGTNCMNLHFANVVDDQTTCIDVMSSGGKLITEDRNLWGPLCRFPTIEKDLLLYLAILGGKDFSGYYDHLLKIAHSTFSIFSQYLSGKGFQTDENTNAPSNNFKILENMVSHMIFCASRRHGVRGIAFDDFFAGLLGECQKTTFRPMTMSLEGKIIVATDLFSGYTNLASFVEEVKIPFLAPPNAKWPDNILDLGHGCNFGHLVQNNERLENYVTVRDGSVLFVSDCKYRKDNVDSGLMNSIIDGWNAAEDQHRMPSNWKIGLVFCEKLASFKNEWVYPTIGCVAVNCCVAANSQKCEARWIFQPPQIEERQKLVVVIETGSV</sequence>
<protein>
    <submittedName>
        <fullName evidence="6">Crinkler (CRN)</fullName>
    </submittedName>
</protein>
<dbReference type="OrthoDB" id="122900at2759"/>
<comment type="subcellular location">
    <subcellularLocation>
        <location evidence="1">Host cell</location>
    </subcellularLocation>
    <subcellularLocation>
        <location evidence="2">Secreted</location>
    </subcellularLocation>
</comment>
<evidence type="ECO:0000256" key="4">
    <source>
        <dbReference type="SAM" id="MobiDB-lite"/>
    </source>
</evidence>
<keyword evidence="7" id="KW-1185">Reference proteome</keyword>